<dbReference type="Proteomes" id="UP001062901">
    <property type="component" value="Unassembled WGS sequence"/>
</dbReference>
<proteinExistence type="predicted"/>
<reference evidence="3" key="1">
    <citation type="submission" date="2013-04" db="EMBL/GenBank/DDBJ databases">
        <title>The genome sequencing project of 58 acetic acid bacteria.</title>
        <authorList>
            <person name="Okamoto-Kainuma A."/>
            <person name="Ishikawa M."/>
            <person name="Umino S."/>
            <person name="Koizumi Y."/>
            <person name="Shiwa Y."/>
            <person name="Yoshikawa H."/>
            <person name="Matsutani M."/>
            <person name="Matsushita K."/>
        </authorList>
    </citation>
    <scope>NUCLEOTIDE SEQUENCE</scope>
    <source>
        <strain evidence="3">DSM 15669</strain>
    </source>
</reference>
<keyword evidence="2" id="KW-0812">Transmembrane</keyword>
<comment type="caution">
    <text evidence="3">The sequence shown here is derived from an EMBL/GenBank/DDBJ whole genome shotgun (WGS) entry which is preliminary data.</text>
</comment>
<protein>
    <submittedName>
        <fullName evidence="3">Paraquat-inducible protein A</fullName>
    </submittedName>
</protein>
<keyword evidence="2" id="KW-0472">Membrane</keyword>
<keyword evidence="2" id="KW-1133">Transmembrane helix</keyword>
<evidence type="ECO:0000256" key="2">
    <source>
        <dbReference type="SAM" id="Phobius"/>
    </source>
</evidence>
<feature type="transmembrane region" description="Helical" evidence="2">
    <location>
        <begin position="18"/>
        <end position="42"/>
    </location>
</feature>
<evidence type="ECO:0000256" key="1">
    <source>
        <dbReference type="SAM" id="MobiDB-lite"/>
    </source>
</evidence>
<gene>
    <name evidence="3" type="ORF">AA15669_1002</name>
</gene>
<name>A0ABQ0NYF7_9PROT</name>
<feature type="region of interest" description="Disordered" evidence="1">
    <location>
        <begin position="57"/>
        <end position="84"/>
    </location>
</feature>
<sequence>MIDVFMISILVAVVRFPFFARVMAETGVIFFAAVVILTIFAADLYDPREMWDAAGLNDDHASSFSRDEKVEPLSGSDEMEPKRA</sequence>
<feature type="compositionally biased region" description="Basic and acidic residues" evidence="1">
    <location>
        <begin position="57"/>
        <end position="71"/>
    </location>
</feature>
<evidence type="ECO:0000313" key="3">
    <source>
        <dbReference type="EMBL" id="GBQ06595.1"/>
    </source>
</evidence>
<organism evidence="3 4">
    <name type="scientific">Saccharibacter floricola DSM 15669</name>
    <dbReference type="NCBI Taxonomy" id="1123227"/>
    <lineage>
        <taxon>Bacteria</taxon>
        <taxon>Pseudomonadati</taxon>
        <taxon>Pseudomonadota</taxon>
        <taxon>Alphaproteobacteria</taxon>
        <taxon>Acetobacterales</taxon>
        <taxon>Acetobacteraceae</taxon>
        <taxon>Saccharibacter</taxon>
    </lineage>
</organism>
<keyword evidence="4" id="KW-1185">Reference proteome</keyword>
<evidence type="ECO:0000313" key="4">
    <source>
        <dbReference type="Proteomes" id="UP001062901"/>
    </source>
</evidence>
<dbReference type="InterPro" id="IPR007498">
    <property type="entry name" value="PqiA-like"/>
</dbReference>
<dbReference type="Pfam" id="PF04403">
    <property type="entry name" value="PqiA"/>
    <property type="match status" value="1"/>
</dbReference>
<accession>A0ABQ0NYF7</accession>
<dbReference type="EMBL" id="BAQD01000014">
    <property type="protein sequence ID" value="GBQ06595.1"/>
    <property type="molecule type" value="Genomic_DNA"/>
</dbReference>